<dbReference type="InterPro" id="IPR033899">
    <property type="entry name" value="CXC_Chemokine_domain"/>
</dbReference>
<reference evidence="11" key="2">
    <citation type="submission" date="2025-09" db="UniProtKB">
        <authorList>
            <consortium name="Ensembl"/>
        </authorList>
    </citation>
    <scope>IDENTIFICATION</scope>
</reference>
<dbReference type="PANTHER" id="PTHR12015">
    <property type="entry name" value="SMALL INDUCIBLE CYTOKINE A"/>
    <property type="match status" value="1"/>
</dbReference>
<dbReference type="InterPro" id="IPR039809">
    <property type="entry name" value="Chemokine_b/g/d"/>
</dbReference>
<evidence type="ECO:0000313" key="12">
    <source>
        <dbReference type="Proteomes" id="UP000261540"/>
    </source>
</evidence>
<keyword evidence="12" id="KW-1185">Reference proteome</keyword>
<evidence type="ECO:0000256" key="6">
    <source>
        <dbReference type="ARBA" id="ARBA00022729"/>
    </source>
</evidence>
<dbReference type="Gene3D" id="2.40.50.40">
    <property type="match status" value="1"/>
</dbReference>
<dbReference type="SMART" id="SM00199">
    <property type="entry name" value="SCY"/>
    <property type="match status" value="1"/>
</dbReference>
<dbReference type="GeneTree" id="ENSGT01060000248978"/>
<evidence type="ECO:0000256" key="4">
    <source>
        <dbReference type="ARBA" id="ARBA00022514"/>
    </source>
</evidence>
<feature type="chain" id="PRO_5044959914" description="C-X-C motif chemokine" evidence="8">
    <location>
        <begin position="30"/>
        <end position="125"/>
    </location>
</feature>
<dbReference type="AlphaFoldDB" id="A0A3B3REW9"/>
<evidence type="ECO:0000256" key="9">
    <source>
        <dbReference type="SAM" id="Phobius"/>
    </source>
</evidence>
<dbReference type="CDD" id="cd00273">
    <property type="entry name" value="Chemokine_CXC"/>
    <property type="match status" value="1"/>
</dbReference>
<dbReference type="Ensembl" id="ENSPKIT00000040936.1">
    <property type="protein sequence ID" value="ENSPKIP00000016445.1"/>
    <property type="gene ID" value="ENSPKIG00000002697.1"/>
</dbReference>
<dbReference type="Pfam" id="PF00048">
    <property type="entry name" value="IL8"/>
    <property type="match status" value="1"/>
</dbReference>
<keyword evidence="3 8" id="KW-0145">Chemotaxis</keyword>
<name>A0A3B3REW9_9TELE</name>
<dbReference type="InterPro" id="IPR001811">
    <property type="entry name" value="Chemokine_IL8-like_dom"/>
</dbReference>
<dbReference type="PANTHER" id="PTHR12015:SF191">
    <property type="entry name" value="C-X-C MOTIF CHEMOKINE 11"/>
    <property type="match status" value="1"/>
</dbReference>
<feature type="signal peptide" evidence="8">
    <location>
        <begin position="1"/>
        <end position="29"/>
    </location>
</feature>
<keyword evidence="9" id="KW-0812">Transmembrane</keyword>
<dbReference type="GO" id="GO:0006952">
    <property type="term" value="P:defense response"/>
    <property type="evidence" value="ECO:0007669"/>
    <property type="project" value="InterPro"/>
</dbReference>
<dbReference type="SUPFAM" id="SSF54117">
    <property type="entry name" value="Interleukin 8-like chemokines"/>
    <property type="match status" value="1"/>
</dbReference>
<evidence type="ECO:0000256" key="1">
    <source>
        <dbReference type="ARBA" id="ARBA00004613"/>
    </source>
</evidence>
<dbReference type="Proteomes" id="UP000261540">
    <property type="component" value="Unplaced"/>
</dbReference>
<keyword evidence="4 8" id="KW-0202">Cytokine</keyword>
<keyword evidence="5 8" id="KW-0964">Secreted</keyword>
<dbReference type="PRINTS" id="PR00436">
    <property type="entry name" value="INTERLEUKIN8"/>
</dbReference>
<dbReference type="GO" id="GO:0042056">
    <property type="term" value="F:chemoattractant activity"/>
    <property type="evidence" value="ECO:0007669"/>
    <property type="project" value="UniProtKB-ARBA"/>
</dbReference>
<comment type="subcellular location">
    <subcellularLocation>
        <location evidence="1 8">Secreted</location>
    </subcellularLocation>
</comment>
<keyword evidence="7" id="KW-1015">Disulfide bond</keyword>
<keyword evidence="6 8" id="KW-0732">Signal</keyword>
<dbReference type="InterPro" id="IPR001089">
    <property type="entry name" value="Chemokine_CXC"/>
</dbReference>
<comment type="similarity">
    <text evidence="2 8">Belongs to the intercrine alpha (chemokine CxC) family.</text>
</comment>
<evidence type="ECO:0000313" key="11">
    <source>
        <dbReference type="Ensembl" id="ENSPKIP00000016445.1"/>
    </source>
</evidence>
<evidence type="ECO:0000256" key="8">
    <source>
        <dbReference type="RuleBase" id="RU361149"/>
    </source>
</evidence>
<organism evidence="11 12">
    <name type="scientific">Paramormyrops kingsleyae</name>
    <dbReference type="NCBI Taxonomy" id="1676925"/>
    <lineage>
        <taxon>Eukaryota</taxon>
        <taxon>Metazoa</taxon>
        <taxon>Chordata</taxon>
        <taxon>Craniata</taxon>
        <taxon>Vertebrata</taxon>
        <taxon>Euteleostomi</taxon>
        <taxon>Actinopterygii</taxon>
        <taxon>Neopterygii</taxon>
        <taxon>Teleostei</taxon>
        <taxon>Osteoglossocephala</taxon>
        <taxon>Osteoglossomorpha</taxon>
        <taxon>Osteoglossiformes</taxon>
        <taxon>Mormyridae</taxon>
        <taxon>Paramormyrops</taxon>
    </lineage>
</organism>
<accession>A0A3B3REW9</accession>
<feature type="domain" description="Chemokine interleukin-8-like" evidence="10">
    <location>
        <begin position="26"/>
        <end position="88"/>
    </location>
</feature>
<keyword evidence="9" id="KW-0472">Membrane</keyword>
<proteinExistence type="inferred from homology"/>
<evidence type="ECO:0000259" key="10">
    <source>
        <dbReference type="SMART" id="SM00199"/>
    </source>
</evidence>
<dbReference type="InterPro" id="IPR018048">
    <property type="entry name" value="Chemokine_CXC_CS"/>
</dbReference>
<evidence type="ECO:0000256" key="3">
    <source>
        <dbReference type="ARBA" id="ARBA00022500"/>
    </source>
</evidence>
<evidence type="ECO:0000256" key="5">
    <source>
        <dbReference type="ARBA" id="ARBA00022525"/>
    </source>
</evidence>
<dbReference type="PROSITE" id="PS00471">
    <property type="entry name" value="SMALL_CYTOKINES_CXC"/>
    <property type="match status" value="1"/>
</dbReference>
<dbReference type="PRINTS" id="PR00437">
    <property type="entry name" value="SMALLCYTKCXC"/>
</dbReference>
<evidence type="ECO:0000256" key="2">
    <source>
        <dbReference type="ARBA" id="ARBA00010665"/>
    </source>
</evidence>
<evidence type="ECO:0000256" key="7">
    <source>
        <dbReference type="ARBA" id="ARBA00023157"/>
    </source>
</evidence>
<feature type="transmembrane region" description="Helical" evidence="9">
    <location>
        <begin position="102"/>
        <end position="124"/>
    </location>
</feature>
<reference evidence="11" key="1">
    <citation type="submission" date="2025-08" db="UniProtKB">
        <authorList>
            <consortium name="Ensembl"/>
        </authorList>
    </citation>
    <scope>IDENTIFICATION</scope>
</reference>
<dbReference type="GO" id="GO:0006955">
    <property type="term" value="P:immune response"/>
    <property type="evidence" value="ECO:0007669"/>
    <property type="project" value="InterPro"/>
</dbReference>
<protein>
    <recommendedName>
        <fullName evidence="8">C-X-C motif chemokine</fullName>
    </recommendedName>
</protein>
<sequence length="125" mass="14198">MTDMLLTVPLHFPLILLSLGMAIVSNGRCLCIDDGVNFIKPANIEKIEVHSPSFSCQKMEIIVTMKNGEERKCLNPESKFAKNFIKNSQRQKRYQLQCSNTVVILSCFLQILLFFLKVIFVGLAM</sequence>
<dbReference type="GO" id="GO:0008009">
    <property type="term" value="F:chemokine activity"/>
    <property type="evidence" value="ECO:0007669"/>
    <property type="project" value="InterPro"/>
</dbReference>
<dbReference type="GO" id="GO:0005615">
    <property type="term" value="C:extracellular space"/>
    <property type="evidence" value="ECO:0007669"/>
    <property type="project" value="UniProtKB-UniRule"/>
</dbReference>
<dbReference type="InterPro" id="IPR036048">
    <property type="entry name" value="Interleukin_8-like_sf"/>
</dbReference>
<keyword evidence="9" id="KW-1133">Transmembrane helix</keyword>